<accession>A0A167CJD3</accession>
<evidence type="ECO:0000313" key="3">
    <source>
        <dbReference type="Proteomes" id="UP000243498"/>
    </source>
</evidence>
<gene>
    <name evidence="2" type="ORF">NOR_05339</name>
</gene>
<protein>
    <submittedName>
        <fullName evidence="2">F-box domain, Skp2-like protein</fullName>
    </submittedName>
</protein>
<dbReference type="STRING" id="1081105.A0A167CJD3"/>
<name>A0A167CJD3_METRR</name>
<reference evidence="2 3" key="1">
    <citation type="journal article" date="2016" name="Genome Biol. Evol.">
        <title>Divergent and convergent evolution of fungal pathogenicity.</title>
        <authorList>
            <person name="Shang Y."/>
            <person name="Xiao G."/>
            <person name="Zheng P."/>
            <person name="Cen K."/>
            <person name="Zhan S."/>
            <person name="Wang C."/>
        </authorList>
    </citation>
    <scope>NUCLEOTIDE SEQUENCE [LARGE SCALE GENOMIC DNA]</scope>
    <source>
        <strain evidence="2 3">RCEF 4871</strain>
    </source>
</reference>
<dbReference type="Proteomes" id="UP000243498">
    <property type="component" value="Unassembled WGS sequence"/>
</dbReference>
<organism evidence="2 3">
    <name type="scientific">Metarhizium rileyi (strain RCEF 4871)</name>
    <name type="common">Nomuraea rileyi</name>
    <dbReference type="NCBI Taxonomy" id="1649241"/>
    <lineage>
        <taxon>Eukaryota</taxon>
        <taxon>Fungi</taxon>
        <taxon>Dikarya</taxon>
        <taxon>Ascomycota</taxon>
        <taxon>Pezizomycotina</taxon>
        <taxon>Sordariomycetes</taxon>
        <taxon>Hypocreomycetidae</taxon>
        <taxon>Hypocreales</taxon>
        <taxon>Clavicipitaceae</taxon>
        <taxon>Metarhizium</taxon>
    </lineage>
</organism>
<proteinExistence type="predicted"/>
<dbReference type="AlphaFoldDB" id="A0A167CJD3"/>
<dbReference type="OMA" id="EYYTETH"/>
<sequence length="550" mass="62466">MDLASEQHSLAVGRSNVDAFLTTLSPWDLLYLRSKFRRGDISITGLAGLPDLPAEILSLVVIQLTLDDIVNCRLVSRDWYATWTQGAVITALGHFFFPGLIERSEWLNDRQLPHELVQARRTEVEDQVWEGHRTSFYSAGPPVFYDRGCLAWQASEANIVVDDLRTCERRDCSLMEMHLQGQKFVLQGMSREMLVFVVMRVGAGFSFNTMKIWHLGLEDWRRVTLPGPVARCFVEGERAAFITRQGLIIAWSWNGGATEIDVSGESSWPLEGYERRKSLPGVLLHPEKPDTLYVASMFRSRLSAGGFHGIRQSQKRRFLMSVVRYEGSKPLRRWHEVIHDNSLSNTYHDSIYISFRITLLCSKMSPNGLYNLGTVLTANYEDDCARVVELATAAFNIYREAFVQRKFVESDGNGIIDRFQFRFEPSVWGLIDHEELLTTWSEEHASIPRWMNVDSADRRLDRDRTAAHDVSLYLKELSTCVPVSEPCRIFGDEDFQIHVTSQGILVWSFTEETNLTTVATDGLSGLEAVKGQPSKLVNPVLTMDLKPFAG</sequence>
<dbReference type="OrthoDB" id="1918685at2759"/>
<comment type="caution">
    <text evidence="2">The sequence shown here is derived from an EMBL/GenBank/DDBJ whole genome shotgun (WGS) entry which is preliminary data.</text>
</comment>
<dbReference type="EMBL" id="AZHC01000016">
    <property type="protein sequence ID" value="OAA41261.1"/>
    <property type="molecule type" value="Genomic_DNA"/>
</dbReference>
<dbReference type="InterPro" id="IPR001810">
    <property type="entry name" value="F-box_dom"/>
</dbReference>
<dbReference type="PROSITE" id="PS50181">
    <property type="entry name" value="FBOX"/>
    <property type="match status" value="1"/>
</dbReference>
<evidence type="ECO:0000259" key="1">
    <source>
        <dbReference type="PROSITE" id="PS50181"/>
    </source>
</evidence>
<dbReference type="SUPFAM" id="SSF81383">
    <property type="entry name" value="F-box domain"/>
    <property type="match status" value="1"/>
</dbReference>
<feature type="domain" description="F-box" evidence="1">
    <location>
        <begin position="46"/>
        <end position="92"/>
    </location>
</feature>
<dbReference type="Pfam" id="PF00646">
    <property type="entry name" value="F-box"/>
    <property type="match status" value="1"/>
</dbReference>
<dbReference type="InterPro" id="IPR036047">
    <property type="entry name" value="F-box-like_dom_sf"/>
</dbReference>
<evidence type="ECO:0000313" key="2">
    <source>
        <dbReference type="EMBL" id="OAA41261.1"/>
    </source>
</evidence>
<keyword evidence="3" id="KW-1185">Reference proteome</keyword>